<name>A0ABT0YPA1_9BURK</name>
<dbReference type="EMBL" id="JAMKFE010000007">
    <property type="protein sequence ID" value="MCM5680565.1"/>
    <property type="molecule type" value="Genomic_DNA"/>
</dbReference>
<dbReference type="Pfam" id="PF01075">
    <property type="entry name" value="Glyco_transf_9"/>
    <property type="match status" value="1"/>
</dbReference>
<dbReference type="InterPro" id="IPR002201">
    <property type="entry name" value="Glyco_trans_9"/>
</dbReference>
<dbReference type="Gene3D" id="3.40.50.2000">
    <property type="entry name" value="Glycogen Phosphorylase B"/>
    <property type="match status" value="2"/>
</dbReference>
<evidence type="ECO:0000256" key="3">
    <source>
        <dbReference type="SAM" id="MobiDB-lite"/>
    </source>
</evidence>
<keyword evidence="2" id="KW-0808">Transferase</keyword>
<dbReference type="PANTHER" id="PTHR30160:SF1">
    <property type="entry name" value="LIPOPOLYSACCHARIDE 1,2-N-ACETYLGLUCOSAMINETRANSFERASE-RELATED"/>
    <property type="match status" value="1"/>
</dbReference>
<feature type="region of interest" description="Disordered" evidence="3">
    <location>
        <begin position="350"/>
        <end position="371"/>
    </location>
</feature>
<protein>
    <submittedName>
        <fullName evidence="4">Glycosyltransferase family 9 protein</fullName>
    </submittedName>
</protein>
<organism evidence="4 5">
    <name type="scientific">Caldimonas mangrovi</name>
    <dbReference type="NCBI Taxonomy" id="2944811"/>
    <lineage>
        <taxon>Bacteria</taxon>
        <taxon>Pseudomonadati</taxon>
        <taxon>Pseudomonadota</taxon>
        <taxon>Betaproteobacteria</taxon>
        <taxon>Burkholderiales</taxon>
        <taxon>Sphaerotilaceae</taxon>
        <taxon>Caldimonas</taxon>
    </lineage>
</organism>
<proteinExistence type="predicted"/>
<dbReference type="SUPFAM" id="SSF53756">
    <property type="entry name" value="UDP-Glycosyltransferase/glycogen phosphorylase"/>
    <property type="match status" value="1"/>
</dbReference>
<comment type="caution">
    <text evidence="4">The sequence shown here is derived from an EMBL/GenBank/DDBJ whole genome shotgun (WGS) entry which is preliminary data.</text>
</comment>
<sequence>MTEPIHRICVFRALKLGDMVCATPALRALRGRHPEAHITLVGLPWARDFALRMSAWVDAFEPFPGHPELPEQACDDDAAFLDWAAQMRERRFDLAVQMHGSGRASNRIVEALGAKATVGFLPEHDALHAPEAGLTYWPYPDGLHEIHRCLGLVKQLGGDDRDDEVFFPLDEDDFAELERHADLAVLEAGKFFCLHPGARAASKRWAPEHFAAVGDALACNGWRAVITGDASEHELAAEVQRVMRTPALHAARDLSVGALAALLSRSRLLVSNDTGVAHVAAALRLPSVVVFFATDPRRWAPLDRLRHRCVTPERPGAGVEPAVVVDAALPLLELPDELRAGSGDALLLPDGSPAASHLPGQALRTGAAPTQ</sequence>
<dbReference type="InterPro" id="IPR051199">
    <property type="entry name" value="LPS_LOS_Heptosyltrfase"/>
</dbReference>
<reference evidence="4" key="1">
    <citation type="submission" date="2022-05" db="EMBL/GenBank/DDBJ databases">
        <title>Schlegelella sp. nov., isolated from mangrove soil.</title>
        <authorList>
            <person name="Liu Y."/>
            <person name="Ge X."/>
            <person name="Liu W."/>
        </authorList>
    </citation>
    <scope>NUCLEOTIDE SEQUENCE</scope>
    <source>
        <strain evidence="4">S2-27</strain>
    </source>
</reference>
<gene>
    <name evidence="4" type="ORF">M8A51_13615</name>
</gene>
<dbReference type="RefSeq" id="WP_251779017.1">
    <property type="nucleotide sequence ID" value="NZ_JAMKFE010000007.1"/>
</dbReference>
<keyword evidence="1" id="KW-0328">Glycosyltransferase</keyword>
<evidence type="ECO:0000313" key="5">
    <source>
        <dbReference type="Proteomes" id="UP001165541"/>
    </source>
</evidence>
<evidence type="ECO:0000313" key="4">
    <source>
        <dbReference type="EMBL" id="MCM5680565.1"/>
    </source>
</evidence>
<keyword evidence="5" id="KW-1185">Reference proteome</keyword>
<dbReference type="CDD" id="cd03789">
    <property type="entry name" value="GT9_LPS_heptosyltransferase"/>
    <property type="match status" value="1"/>
</dbReference>
<evidence type="ECO:0000256" key="1">
    <source>
        <dbReference type="ARBA" id="ARBA00022676"/>
    </source>
</evidence>
<dbReference type="Proteomes" id="UP001165541">
    <property type="component" value="Unassembled WGS sequence"/>
</dbReference>
<evidence type="ECO:0000256" key="2">
    <source>
        <dbReference type="ARBA" id="ARBA00022679"/>
    </source>
</evidence>
<dbReference type="PANTHER" id="PTHR30160">
    <property type="entry name" value="TETRAACYLDISACCHARIDE 4'-KINASE-RELATED"/>
    <property type="match status" value="1"/>
</dbReference>
<accession>A0ABT0YPA1</accession>